<gene>
    <name evidence="1" type="ORF">OXX778_LOCUS16445</name>
</gene>
<evidence type="ECO:0000313" key="2">
    <source>
        <dbReference type="Proteomes" id="UP000663879"/>
    </source>
</evidence>
<dbReference type="EMBL" id="CAJNOC010003889">
    <property type="protein sequence ID" value="CAF1001843.1"/>
    <property type="molecule type" value="Genomic_DNA"/>
</dbReference>
<sequence>MKSKVNLSSNVLQMKFMKRTAVEKQEELALEEQKHQIDNEHWYLDVDTEKKVATSGCSVIVEPSYTVFDGIGFGRMSFNGFNPQVEKIMKQINGEVEEKDDKEEKEIDDEEMAEHYSSSLGNTIGKKLGKRFFKMPQQPKAKRLAT</sequence>
<dbReference type="PANTHER" id="PTHR13582:SF0">
    <property type="entry name" value="M-PHASE PHOSPHOPROTEIN 6"/>
    <property type="match status" value="1"/>
</dbReference>
<dbReference type="OrthoDB" id="20403at2759"/>
<comment type="caution">
    <text evidence="1">The sequence shown here is derived from an EMBL/GenBank/DDBJ whole genome shotgun (WGS) entry which is preliminary data.</text>
</comment>
<reference evidence="1" key="1">
    <citation type="submission" date="2021-02" db="EMBL/GenBank/DDBJ databases">
        <authorList>
            <person name="Nowell W R."/>
        </authorList>
    </citation>
    <scope>NUCLEOTIDE SEQUENCE</scope>
    <source>
        <strain evidence="1">Ploen Becks lab</strain>
    </source>
</reference>
<keyword evidence="2" id="KW-1185">Reference proteome</keyword>
<dbReference type="AlphaFoldDB" id="A0A814GWD7"/>
<dbReference type="GO" id="GO:0000460">
    <property type="term" value="P:maturation of 5.8S rRNA"/>
    <property type="evidence" value="ECO:0007669"/>
    <property type="project" value="TreeGrafter"/>
</dbReference>
<name>A0A814GWD7_9BILA</name>
<dbReference type="Proteomes" id="UP000663879">
    <property type="component" value="Unassembled WGS sequence"/>
</dbReference>
<organism evidence="1 2">
    <name type="scientific">Brachionus calyciflorus</name>
    <dbReference type="NCBI Taxonomy" id="104777"/>
    <lineage>
        <taxon>Eukaryota</taxon>
        <taxon>Metazoa</taxon>
        <taxon>Spiralia</taxon>
        <taxon>Gnathifera</taxon>
        <taxon>Rotifera</taxon>
        <taxon>Eurotatoria</taxon>
        <taxon>Monogononta</taxon>
        <taxon>Pseudotrocha</taxon>
        <taxon>Ploima</taxon>
        <taxon>Brachionidae</taxon>
        <taxon>Brachionus</taxon>
    </lineage>
</organism>
<protein>
    <recommendedName>
        <fullName evidence="3">M-phase phosphoprotein 6</fullName>
    </recommendedName>
</protein>
<proteinExistence type="predicted"/>
<dbReference type="PANTHER" id="PTHR13582">
    <property type="entry name" value="M-PHASE PHOSPHOPROTEIN 6"/>
    <property type="match status" value="1"/>
</dbReference>
<accession>A0A814GWD7</accession>
<dbReference type="InterPro" id="IPR019324">
    <property type="entry name" value="MPP6"/>
</dbReference>
<dbReference type="Pfam" id="PF10175">
    <property type="entry name" value="MPP6"/>
    <property type="match status" value="1"/>
</dbReference>
<evidence type="ECO:0000313" key="1">
    <source>
        <dbReference type="EMBL" id="CAF1001843.1"/>
    </source>
</evidence>
<evidence type="ECO:0008006" key="3">
    <source>
        <dbReference type="Google" id="ProtNLM"/>
    </source>
</evidence>